<dbReference type="Pfam" id="PF25907">
    <property type="entry name" value="DUF7962"/>
    <property type="match status" value="1"/>
</dbReference>
<dbReference type="EMBL" id="JAULSW010000009">
    <property type="protein sequence ID" value="KAK3370226.1"/>
    <property type="molecule type" value="Genomic_DNA"/>
</dbReference>
<dbReference type="InterPro" id="IPR010987">
    <property type="entry name" value="Glutathione-S-Trfase_C-like"/>
</dbReference>
<organism evidence="2 3">
    <name type="scientific">Podospora didyma</name>
    <dbReference type="NCBI Taxonomy" id="330526"/>
    <lineage>
        <taxon>Eukaryota</taxon>
        <taxon>Fungi</taxon>
        <taxon>Dikarya</taxon>
        <taxon>Ascomycota</taxon>
        <taxon>Pezizomycotina</taxon>
        <taxon>Sordariomycetes</taxon>
        <taxon>Sordariomycetidae</taxon>
        <taxon>Sordariales</taxon>
        <taxon>Podosporaceae</taxon>
        <taxon>Podospora</taxon>
    </lineage>
</organism>
<evidence type="ECO:0000259" key="1">
    <source>
        <dbReference type="PROSITE" id="PS50405"/>
    </source>
</evidence>
<dbReference type="InterPro" id="IPR058268">
    <property type="entry name" value="DUF7962"/>
</dbReference>
<gene>
    <name evidence="2" type="ORF">B0H63DRAFT_402434</name>
</gene>
<sequence length="340" mass="37273">MSDASSRLPIVLYHYPYSPFAKRVVWYLVLRGIPYVQCLQPPIMPRPDIARLGVKYRRIPILSIGRDVYLDTRLIIQKLEQLYPSLPKLGAADGTEQKAIERLLEAYAIDGGIFVRASQLLPTDLPLLKDPKFQKDRADFFGGQVSREVAAALRPEAVNEIKNAMELLETTLLADGRDWILKTEQPSLADIEAVWPFHWLAGLPGALPADQVSAQQFPNVYAWIARFQAAVSAAAKKKGAAARPKSVSGDEAHKTILESAFNEANVGVESSEPIAQFHGLKSGHSVELWPTDSGSSHRDTGKLVGLGGKEVVVETDAGVRLHAPRHGFRLRAASTTASNL</sequence>
<dbReference type="Gene3D" id="3.40.30.110">
    <property type="match status" value="2"/>
</dbReference>
<dbReference type="InterPro" id="IPR036249">
    <property type="entry name" value="Thioredoxin-like_sf"/>
</dbReference>
<dbReference type="Gene3D" id="1.20.1050.10">
    <property type="match status" value="1"/>
</dbReference>
<dbReference type="PROSITE" id="PS50405">
    <property type="entry name" value="GST_CTER"/>
    <property type="match status" value="1"/>
</dbReference>
<dbReference type="Pfam" id="PF13417">
    <property type="entry name" value="GST_N_3"/>
    <property type="match status" value="1"/>
</dbReference>
<keyword evidence="3" id="KW-1185">Reference proteome</keyword>
<protein>
    <recommendedName>
        <fullName evidence="1">GST C-terminal domain-containing protein</fullName>
    </recommendedName>
</protein>
<dbReference type="PANTHER" id="PTHR43968:SF6">
    <property type="entry name" value="GLUTATHIONE S-TRANSFERASE OMEGA"/>
    <property type="match status" value="1"/>
</dbReference>
<dbReference type="PANTHER" id="PTHR43968">
    <property type="match status" value="1"/>
</dbReference>
<dbReference type="InterPro" id="IPR036282">
    <property type="entry name" value="Glutathione-S-Trfase_C_sf"/>
</dbReference>
<reference evidence="2" key="1">
    <citation type="journal article" date="2023" name="Mol. Phylogenet. Evol.">
        <title>Genome-scale phylogeny and comparative genomics of the fungal order Sordariales.</title>
        <authorList>
            <person name="Hensen N."/>
            <person name="Bonometti L."/>
            <person name="Westerberg I."/>
            <person name="Brannstrom I.O."/>
            <person name="Guillou S."/>
            <person name="Cros-Aarteil S."/>
            <person name="Calhoun S."/>
            <person name="Haridas S."/>
            <person name="Kuo A."/>
            <person name="Mondo S."/>
            <person name="Pangilinan J."/>
            <person name="Riley R."/>
            <person name="LaButti K."/>
            <person name="Andreopoulos B."/>
            <person name="Lipzen A."/>
            <person name="Chen C."/>
            <person name="Yan M."/>
            <person name="Daum C."/>
            <person name="Ng V."/>
            <person name="Clum A."/>
            <person name="Steindorff A."/>
            <person name="Ohm R.A."/>
            <person name="Martin F."/>
            <person name="Silar P."/>
            <person name="Natvig D.O."/>
            <person name="Lalanne C."/>
            <person name="Gautier V."/>
            <person name="Ament-Velasquez S.L."/>
            <person name="Kruys A."/>
            <person name="Hutchinson M.I."/>
            <person name="Powell A.J."/>
            <person name="Barry K."/>
            <person name="Miller A.N."/>
            <person name="Grigoriev I.V."/>
            <person name="Debuchy R."/>
            <person name="Gladieux P."/>
            <person name="Hiltunen Thoren M."/>
            <person name="Johannesson H."/>
        </authorList>
    </citation>
    <scope>NUCLEOTIDE SEQUENCE</scope>
    <source>
        <strain evidence="2">CBS 232.78</strain>
    </source>
</reference>
<dbReference type="SUPFAM" id="SSF52833">
    <property type="entry name" value="Thioredoxin-like"/>
    <property type="match status" value="1"/>
</dbReference>
<accession>A0AAE0N487</accession>
<dbReference type="GO" id="GO:0005737">
    <property type="term" value="C:cytoplasm"/>
    <property type="evidence" value="ECO:0007669"/>
    <property type="project" value="TreeGrafter"/>
</dbReference>
<dbReference type="InterPro" id="IPR050983">
    <property type="entry name" value="GST_Omega/HSP26"/>
</dbReference>
<reference evidence="2" key="2">
    <citation type="submission" date="2023-06" db="EMBL/GenBank/DDBJ databases">
        <authorList>
            <consortium name="Lawrence Berkeley National Laboratory"/>
            <person name="Haridas S."/>
            <person name="Hensen N."/>
            <person name="Bonometti L."/>
            <person name="Westerberg I."/>
            <person name="Brannstrom I.O."/>
            <person name="Guillou S."/>
            <person name="Cros-Aarteil S."/>
            <person name="Calhoun S."/>
            <person name="Kuo A."/>
            <person name="Mondo S."/>
            <person name="Pangilinan J."/>
            <person name="Riley R."/>
            <person name="LaButti K."/>
            <person name="Andreopoulos B."/>
            <person name="Lipzen A."/>
            <person name="Chen C."/>
            <person name="Yanf M."/>
            <person name="Daum C."/>
            <person name="Ng V."/>
            <person name="Clum A."/>
            <person name="Steindorff A."/>
            <person name="Ohm R."/>
            <person name="Martin F."/>
            <person name="Silar P."/>
            <person name="Natvig D."/>
            <person name="Lalanne C."/>
            <person name="Gautier V."/>
            <person name="Ament-velasquez S.L."/>
            <person name="Kruys A."/>
            <person name="Hutchinson M.I."/>
            <person name="Powell A.J."/>
            <person name="Barry K."/>
            <person name="Miller A.N."/>
            <person name="Grigoriev I.V."/>
            <person name="Debuchy R."/>
            <person name="Gladieux P."/>
            <person name="Thoren M.H."/>
            <person name="Johannesson H."/>
        </authorList>
    </citation>
    <scope>NUCLEOTIDE SEQUENCE</scope>
    <source>
        <strain evidence="2">CBS 232.78</strain>
    </source>
</reference>
<dbReference type="Proteomes" id="UP001285441">
    <property type="component" value="Unassembled WGS sequence"/>
</dbReference>
<name>A0AAE0N487_9PEZI</name>
<evidence type="ECO:0000313" key="3">
    <source>
        <dbReference type="Proteomes" id="UP001285441"/>
    </source>
</evidence>
<dbReference type="SUPFAM" id="SSF47616">
    <property type="entry name" value="GST C-terminal domain-like"/>
    <property type="match status" value="1"/>
</dbReference>
<feature type="domain" description="GST C-terminal" evidence="1">
    <location>
        <begin position="102"/>
        <end position="248"/>
    </location>
</feature>
<proteinExistence type="predicted"/>
<dbReference type="InterPro" id="IPR004045">
    <property type="entry name" value="Glutathione_S-Trfase_N"/>
</dbReference>
<dbReference type="CDD" id="cd00570">
    <property type="entry name" value="GST_N_family"/>
    <property type="match status" value="1"/>
</dbReference>
<dbReference type="AlphaFoldDB" id="A0AAE0N487"/>
<evidence type="ECO:0000313" key="2">
    <source>
        <dbReference type="EMBL" id="KAK3370226.1"/>
    </source>
</evidence>
<comment type="caution">
    <text evidence="2">The sequence shown here is derived from an EMBL/GenBank/DDBJ whole genome shotgun (WGS) entry which is preliminary data.</text>
</comment>